<dbReference type="EMBL" id="JBEDUW010000289">
    <property type="protein sequence ID" value="KAK9901776.1"/>
    <property type="molecule type" value="Genomic_DNA"/>
</dbReference>
<sequence length="78" mass="8411">MERRVVDEDGGGAVVDLAGLGDGAGGKQDGGVVEIWERRGSPARQRGRERRRARGLDVGRTGAEEEEVQLGLAAVRWR</sequence>
<evidence type="ECO:0000313" key="3">
    <source>
        <dbReference type="Proteomes" id="UP001457282"/>
    </source>
</evidence>
<name>A0AAW1VDT5_RUBAR</name>
<proteinExistence type="predicted"/>
<evidence type="ECO:0000256" key="1">
    <source>
        <dbReference type="SAM" id="MobiDB-lite"/>
    </source>
</evidence>
<comment type="caution">
    <text evidence="2">The sequence shown here is derived from an EMBL/GenBank/DDBJ whole genome shotgun (WGS) entry which is preliminary data.</text>
</comment>
<protein>
    <submittedName>
        <fullName evidence="2">Uncharacterized protein</fullName>
    </submittedName>
</protein>
<evidence type="ECO:0000313" key="2">
    <source>
        <dbReference type="EMBL" id="KAK9901776.1"/>
    </source>
</evidence>
<organism evidence="2 3">
    <name type="scientific">Rubus argutus</name>
    <name type="common">Southern blackberry</name>
    <dbReference type="NCBI Taxonomy" id="59490"/>
    <lineage>
        <taxon>Eukaryota</taxon>
        <taxon>Viridiplantae</taxon>
        <taxon>Streptophyta</taxon>
        <taxon>Embryophyta</taxon>
        <taxon>Tracheophyta</taxon>
        <taxon>Spermatophyta</taxon>
        <taxon>Magnoliopsida</taxon>
        <taxon>eudicotyledons</taxon>
        <taxon>Gunneridae</taxon>
        <taxon>Pentapetalae</taxon>
        <taxon>rosids</taxon>
        <taxon>fabids</taxon>
        <taxon>Rosales</taxon>
        <taxon>Rosaceae</taxon>
        <taxon>Rosoideae</taxon>
        <taxon>Rosoideae incertae sedis</taxon>
        <taxon>Rubus</taxon>
    </lineage>
</organism>
<dbReference type="Proteomes" id="UP001457282">
    <property type="component" value="Unassembled WGS sequence"/>
</dbReference>
<reference evidence="2 3" key="1">
    <citation type="journal article" date="2023" name="G3 (Bethesda)">
        <title>A chromosome-length genome assembly and annotation of blackberry (Rubus argutus, cv. 'Hillquist').</title>
        <authorList>
            <person name="Bruna T."/>
            <person name="Aryal R."/>
            <person name="Dudchenko O."/>
            <person name="Sargent D.J."/>
            <person name="Mead D."/>
            <person name="Buti M."/>
            <person name="Cavallini A."/>
            <person name="Hytonen T."/>
            <person name="Andres J."/>
            <person name="Pham M."/>
            <person name="Weisz D."/>
            <person name="Mascagni F."/>
            <person name="Usai G."/>
            <person name="Natali L."/>
            <person name="Bassil N."/>
            <person name="Fernandez G.E."/>
            <person name="Lomsadze A."/>
            <person name="Armour M."/>
            <person name="Olukolu B."/>
            <person name="Poorten T."/>
            <person name="Britton C."/>
            <person name="Davik J."/>
            <person name="Ashrafi H."/>
            <person name="Aiden E.L."/>
            <person name="Borodovsky M."/>
            <person name="Worthington M."/>
        </authorList>
    </citation>
    <scope>NUCLEOTIDE SEQUENCE [LARGE SCALE GENOMIC DNA]</scope>
    <source>
        <strain evidence="2">PI 553951</strain>
    </source>
</reference>
<gene>
    <name evidence="2" type="ORF">M0R45_001975</name>
</gene>
<accession>A0AAW1VDT5</accession>
<keyword evidence="3" id="KW-1185">Reference proteome</keyword>
<feature type="region of interest" description="Disordered" evidence="1">
    <location>
        <begin position="39"/>
        <end position="60"/>
    </location>
</feature>
<dbReference type="AlphaFoldDB" id="A0AAW1VDT5"/>